<dbReference type="PANTHER" id="PTHR33238:SF7">
    <property type="entry name" value="IRON-DEPENDENT TRANSCRIPTIONAL REGULATOR"/>
    <property type="match status" value="1"/>
</dbReference>
<protein>
    <submittedName>
        <fullName evidence="9">Metal-dependent transcriptional regulator</fullName>
    </submittedName>
</protein>
<dbReference type="CDD" id="cd00090">
    <property type="entry name" value="HTH_ARSR"/>
    <property type="match status" value="1"/>
</dbReference>
<evidence type="ECO:0000256" key="4">
    <source>
        <dbReference type="ARBA" id="ARBA00023004"/>
    </source>
</evidence>
<dbReference type="InterPro" id="IPR008988">
    <property type="entry name" value="Transcriptional_repressor_C"/>
</dbReference>
<dbReference type="PANTHER" id="PTHR33238">
    <property type="entry name" value="IRON (METAL) DEPENDENT REPRESSOR, DTXR FAMILY"/>
    <property type="match status" value="1"/>
</dbReference>
<keyword evidence="7" id="KW-0804">Transcription</keyword>
<dbReference type="AlphaFoldDB" id="A0AAT9GNP6"/>
<evidence type="ECO:0000256" key="2">
    <source>
        <dbReference type="ARBA" id="ARBA00007871"/>
    </source>
</evidence>
<dbReference type="SUPFAM" id="SSF47979">
    <property type="entry name" value="Iron-dependent repressor protein, dimerization domain"/>
    <property type="match status" value="1"/>
</dbReference>
<dbReference type="InterPro" id="IPR036388">
    <property type="entry name" value="WH-like_DNA-bd_sf"/>
</dbReference>
<dbReference type="SMART" id="SM00529">
    <property type="entry name" value="HTH_DTXR"/>
    <property type="match status" value="1"/>
</dbReference>
<dbReference type="SUPFAM" id="SSF50037">
    <property type="entry name" value="C-terminal domain of transcriptional repressors"/>
    <property type="match status" value="1"/>
</dbReference>
<dbReference type="InterPro" id="IPR007167">
    <property type="entry name" value="Fe-transptr_FeoA-like"/>
</dbReference>
<name>A0AAT9GNP6_9CREN</name>
<dbReference type="GO" id="GO:0005737">
    <property type="term" value="C:cytoplasm"/>
    <property type="evidence" value="ECO:0007669"/>
    <property type="project" value="UniProtKB-SubCell"/>
</dbReference>
<keyword evidence="5" id="KW-0805">Transcription regulation</keyword>
<dbReference type="Gene3D" id="2.30.30.90">
    <property type="match status" value="1"/>
</dbReference>
<proteinExistence type="inferred from homology"/>
<dbReference type="GeneID" id="92353313"/>
<dbReference type="GO" id="GO:0003700">
    <property type="term" value="F:DNA-binding transcription factor activity"/>
    <property type="evidence" value="ECO:0007669"/>
    <property type="project" value="InterPro"/>
</dbReference>
<dbReference type="InterPro" id="IPR050536">
    <property type="entry name" value="DtxR_MntR_Metal-Reg"/>
</dbReference>
<dbReference type="InterPro" id="IPR011991">
    <property type="entry name" value="ArsR-like_HTH"/>
</dbReference>
<dbReference type="InterPro" id="IPR038157">
    <property type="entry name" value="FeoA_core_dom"/>
</dbReference>
<feature type="domain" description="HTH dtxR-type" evidence="8">
    <location>
        <begin position="3"/>
        <end position="63"/>
    </location>
</feature>
<dbReference type="Pfam" id="PF01325">
    <property type="entry name" value="Fe_dep_repress"/>
    <property type="match status" value="1"/>
</dbReference>
<dbReference type="InterPro" id="IPR036421">
    <property type="entry name" value="Fe_dep_repressor_sf"/>
</dbReference>
<dbReference type="Gene3D" id="1.10.10.10">
    <property type="entry name" value="Winged helix-like DNA-binding domain superfamily/Winged helix DNA-binding domain"/>
    <property type="match status" value="1"/>
</dbReference>
<dbReference type="SMART" id="SM00899">
    <property type="entry name" value="FeoA"/>
    <property type="match status" value="1"/>
</dbReference>
<organism evidence="9">
    <name type="scientific">Sulfurisphaera javensis</name>
    <dbReference type="NCBI Taxonomy" id="2049879"/>
    <lineage>
        <taxon>Archaea</taxon>
        <taxon>Thermoproteota</taxon>
        <taxon>Thermoprotei</taxon>
        <taxon>Sulfolobales</taxon>
        <taxon>Sulfolobaceae</taxon>
        <taxon>Sulfurisphaera</taxon>
    </lineage>
</organism>
<accession>A0AAT9GNP6</accession>
<comment type="subunit">
    <text evidence="3">Homodimer.</text>
</comment>
<dbReference type="SUPFAM" id="SSF46785">
    <property type="entry name" value="Winged helix' DNA-binding domain"/>
    <property type="match status" value="1"/>
</dbReference>
<evidence type="ECO:0000313" key="9">
    <source>
        <dbReference type="EMBL" id="BFH72441.1"/>
    </source>
</evidence>
<dbReference type="EMBL" id="AP031322">
    <property type="protein sequence ID" value="BFH72441.1"/>
    <property type="molecule type" value="Genomic_DNA"/>
</dbReference>
<keyword evidence="6" id="KW-0238">DNA-binding</keyword>
<reference evidence="9" key="1">
    <citation type="submission" date="2024-03" db="EMBL/GenBank/DDBJ databases">
        <title>Complete genome sequence of Sulfurisphaera javensis strain KD-1.</title>
        <authorList>
            <person name="Sakai H."/>
            <person name="Nur N."/>
            <person name="Suwanto A."/>
            <person name="Kurosawa N."/>
        </authorList>
    </citation>
    <scope>NUCLEOTIDE SEQUENCE</scope>
    <source>
        <strain evidence="9">KD-1</strain>
    </source>
</reference>
<dbReference type="KEGG" id="sjv:SJAV_03850"/>
<keyword evidence="4" id="KW-0408">Iron</keyword>
<evidence type="ECO:0000259" key="8">
    <source>
        <dbReference type="PROSITE" id="PS50944"/>
    </source>
</evidence>
<dbReference type="InterPro" id="IPR022689">
    <property type="entry name" value="Iron_dep_repressor"/>
</dbReference>
<dbReference type="GO" id="GO:0003677">
    <property type="term" value="F:DNA binding"/>
    <property type="evidence" value="ECO:0007669"/>
    <property type="project" value="UniProtKB-KW"/>
</dbReference>
<dbReference type="InterPro" id="IPR022687">
    <property type="entry name" value="HTH_DTXR"/>
</dbReference>
<dbReference type="InterPro" id="IPR001367">
    <property type="entry name" value="Fe_dep_repressor"/>
</dbReference>
<evidence type="ECO:0000256" key="7">
    <source>
        <dbReference type="ARBA" id="ARBA00023163"/>
    </source>
</evidence>
<dbReference type="Pfam" id="PF04023">
    <property type="entry name" value="FeoA"/>
    <property type="match status" value="1"/>
</dbReference>
<evidence type="ECO:0000256" key="3">
    <source>
        <dbReference type="ARBA" id="ARBA00011738"/>
    </source>
</evidence>
<dbReference type="PROSITE" id="PS50944">
    <property type="entry name" value="HTH_DTXR"/>
    <property type="match status" value="1"/>
</dbReference>
<dbReference type="RefSeq" id="WP_369610666.1">
    <property type="nucleotide sequence ID" value="NZ_AP031322.1"/>
</dbReference>
<evidence type="ECO:0000256" key="6">
    <source>
        <dbReference type="ARBA" id="ARBA00023125"/>
    </source>
</evidence>
<dbReference type="Gene3D" id="1.10.60.10">
    <property type="entry name" value="Iron dependent repressor, metal binding and dimerisation domain"/>
    <property type="match status" value="1"/>
</dbReference>
<evidence type="ECO:0000256" key="1">
    <source>
        <dbReference type="ARBA" id="ARBA00004496"/>
    </source>
</evidence>
<dbReference type="InterPro" id="IPR036390">
    <property type="entry name" value="WH_DNA-bd_sf"/>
</dbReference>
<dbReference type="Pfam" id="PF02742">
    <property type="entry name" value="Fe_dep_repr_C"/>
    <property type="match status" value="1"/>
</dbReference>
<dbReference type="GO" id="GO:0046914">
    <property type="term" value="F:transition metal ion binding"/>
    <property type="evidence" value="ECO:0007669"/>
    <property type="project" value="InterPro"/>
</dbReference>
<sequence length="211" mass="24293">MELSEALENYLKEIYELELMKGYARVSDLIFSFNVSPGTISKALEKMEKLGLIERNSKRIKLTPEGKKLAERLIRAHRLSERLLTDILGLDWIRAHQLAHRLEHIWPEDVIDKMDQVLGKPLTCPHGHPIPGREVKITGIKLSEAENGKTYKVVMIIREDEWILSMADELDIKPGNEIKIIKKNENDFIVEINNQIRTIPKALAEEVLINE</sequence>
<comment type="subcellular location">
    <subcellularLocation>
        <location evidence="1">Cytoplasm</location>
    </subcellularLocation>
</comment>
<comment type="similarity">
    <text evidence="2">Belongs to the DtxR/MntR family.</text>
</comment>
<gene>
    <name evidence="9" type="ORF">SJAV_03850</name>
</gene>
<dbReference type="GO" id="GO:0046983">
    <property type="term" value="F:protein dimerization activity"/>
    <property type="evidence" value="ECO:0007669"/>
    <property type="project" value="InterPro"/>
</dbReference>
<evidence type="ECO:0000256" key="5">
    <source>
        <dbReference type="ARBA" id="ARBA00023015"/>
    </source>
</evidence>